<evidence type="ECO:0000256" key="3">
    <source>
        <dbReference type="ARBA" id="ARBA00022989"/>
    </source>
</evidence>
<reference evidence="7 8" key="1">
    <citation type="submission" date="2019-06" db="EMBL/GenBank/DDBJ databases">
        <title>Lysobacter alkalisoli sp. nov. isolated from saline soil.</title>
        <authorList>
            <person name="Sun J.-Q."/>
            <person name="Xu L."/>
        </authorList>
    </citation>
    <scope>NUCLEOTIDE SEQUENCE [LARGE SCALE GENOMIC DNA]</scope>
    <source>
        <strain evidence="7 8">JCM 31130</strain>
    </source>
</reference>
<keyword evidence="4 5" id="KW-0472">Membrane</keyword>
<sequence length="120" mass="12222">MHGFLPAGITGKLAPPPSHDEAAMRLIRLIIAFACLAVGAILGALNRDLVSIDFAAAQVTTTLGVALIVALLSGVLLGGLAIAASVVLPLRRRLGRLERQAVPRASAAPRATLAGDEGGR</sequence>
<keyword evidence="1" id="KW-1003">Cell membrane</keyword>
<feature type="domain" description="Lipopolysaccharide assembly protein A" evidence="6">
    <location>
        <begin position="46"/>
        <end position="100"/>
    </location>
</feature>
<gene>
    <name evidence="7" type="ORF">FKV25_06995</name>
</gene>
<accession>A0A508AGT5</accession>
<evidence type="ECO:0000256" key="5">
    <source>
        <dbReference type="SAM" id="Phobius"/>
    </source>
</evidence>
<protein>
    <submittedName>
        <fullName evidence="7">DUF1049 domain-containing protein</fullName>
    </submittedName>
</protein>
<evidence type="ECO:0000256" key="1">
    <source>
        <dbReference type="ARBA" id="ARBA00022475"/>
    </source>
</evidence>
<keyword evidence="2 5" id="KW-0812">Transmembrane</keyword>
<evidence type="ECO:0000256" key="4">
    <source>
        <dbReference type="ARBA" id="ARBA00023136"/>
    </source>
</evidence>
<dbReference type="InterPro" id="IPR010445">
    <property type="entry name" value="LapA_dom"/>
</dbReference>
<organism evidence="7 8">
    <name type="scientific">Marilutibacter aestuarii</name>
    <dbReference type="NCBI Taxonomy" id="1706195"/>
    <lineage>
        <taxon>Bacteria</taxon>
        <taxon>Pseudomonadati</taxon>
        <taxon>Pseudomonadota</taxon>
        <taxon>Gammaproteobacteria</taxon>
        <taxon>Lysobacterales</taxon>
        <taxon>Lysobacteraceae</taxon>
        <taxon>Marilutibacter</taxon>
    </lineage>
</organism>
<name>A0A508AGT5_9GAMM</name>
<dbReference type="EMBL" id="VICE01000066">
    <property type="protein sequence ID" value="TQD46385.1"/>
    <property type="molecule type" value="Genomic_DNA"/>
</dbReference>
<evidence type="ECO:0000313" key="7">
    <source>
        <dbReference type="EMBL" id="TQD46385.1"/>
    </source>
</evidence>
<dbReference type="AlphaFoldDB" id="A0A508AGT5"/>
<keyword evidence="8" id="KW-1185">Reference proteome</keyword>
<feature type="transmembrane region" description="Helical" evidence="5">
    <location>
        <begin position="65"/>
        <end position="90"/>
    </location>
</feature>
<evidence type="ECO:0000259" key="6">
    <source>
        <dbReference type="Pfam" id="PF06305"/>
    </source>
</evidence>
<dbReference type="GO" id="GO:0005886">
    <property type="term" value="C:plasma membrane"/>
    <property type="evidence" value="ECO:0007669"/>
    <property type="project" value="InterPro"/>
</dbReference>
<feature type="transmembrane region" description="Helical" evidence="5">
    <location>
        <begin position="26"/>
        <end position="45"/>
    </location>
</feature>
<dbReference type="Proteomes" id="UP000318212">
    <property type="component" value="Unassembled WGS sequence"/>
</dbReference>
<proteinExistence type="predicted"/>
<comment type="caution">
    <text evidence="7">The sequence shown here is derived from an EMBL/GenBank/DDBJ whole genome shotgun (WGS) entry which is preliminary data.</text>
</comment>
<evidence type="ECO:0000313" key="8">
    <source>
        <dbReference type="Proteomes" id="UP000318212"/>
    </source>
</evidence>
<evidence type="ECO:0000256" key="2">
    <source>
        <dbReference type="ARBA" id="ARBA00022692"/>
    </source>
</evidence>
<dbReference type="Pfam" id="PF06305">
    <property type="entry name" value="LapA_dom"/>
    <property type="match status" value="1"/>
</dbReference>
<dbReference type="OrthoDB" id="6028404at2"/>
<keyword evidence="3 5" id="KW-1133">Transmembrane helix</keyword>